<evidence type="ECO:0000313" key="2">
    <source>
        <dbReference type="Proteomes" id="UP000255443"/>
    </source>
</evidence>
<protein>
    <recommendedName>
        <fullName evidence="3">DNA-binding protein</fullName>
    </recommendedName>
</protein>
<organism evidence="1 2">
    <name type="scientific">Salmonella enterica subsp. arizonae</name>
    <dbReference type="NCBI Taxonomy" id="59203"/>
    <lineage>
        <taxon>Bacteria</taxon>
        <taxon>Pseudomonadati</taxon>
        <taxon>Pseudomonadota</taxon>
        <taxon>Gammaproteobacteria</taxon>
        <taxon>Enterobacterales</taxon>
        <taxon>Enterobacteriaceae</taxon>
        <taxon>Salmonella</taxon>
    </lineage>
</organism>
<name>A0A379TPY1_SALER</name>
<dbReference type="EMBL" id="UGXC01000004">
    <property type="protein sequence ID" value="SUG52658.1"/>
    <property type="molecule type" value="Genomic_DNA"/>
</dbReference>
<evidence type="ECO:0008006" key="3">
    <source>
        <dbReference type="Google" id="ProtNLM"/>
    </source>
</evidence>
<evidence type="ECO:0000313" key="1">
    <source>
        <dbReference type="EMBL" id="SUG52658.1"/>
    </source>
</evidence>
<sequence length="69" mass="8316">MTKPGETDDDLLTPDEVCRILRITQKTLCEWNNTHRYRQLLAPIRFSAKVVRYERRNLKAFIDKCRSQY</sequence>
<dbReference type="Proteomes" id="UP000255443">
    <property type="component" value="Unassembled WGS sequence"/>
</dbReference>
<accession>A0A379TPY1</accession>
<proteinExistence type="predicted"/>
<gene>
    <name evidence="1" type="ORF">NCTC7303_04980</name>
</gene>
<dbReference type="AlphaFoldDB" id="A0A379TPY1"/>
<reference evidence="1 2" key="1">
    <citation type="submission" date="2018-06" db="EMBL/GenBank/DDBJ databases">
        <authorList>
            <consortium name="Pathogen Informatics"/>
            <person name="Doyle S."/>
        </authorList>
    </citation>
    <scope>NUCLEOTIDE SEQUENCE [LARGE SCALE GENOMIC DNA]</scope>
    <source>
        <strain evidence="1 2">NCTC7303</strain>
    </source>
</reference>